<dbReference type="InterPro" id="IPR002545">
    <property type="entry name" value="CheW-lke_dom"/>
</dbReference>
<dbReference type="SUPFAM" id="SSF50341">
    <property type="entry name" value="CheW-like"/>
    <property type="match status" value="1"/>
</dbReference>
<evidence type="ECO:0000259" key="1">
    <source>
        <dbReference type="PROSITE" id="PS50851"/>
    </source>
</evidence>
<dbReference type="InterPro" id="IPR036061">
    <property type="entry name" value="CheW-like_dom_sf"/>
</dbReference>
<organism evidence="2 3">
    <name type="scientific">Planctomicrobium piriforme</name>
    <dbReference type="NCBI Taxonomy" id="1576369"/>
    <lineage>
        <taxon>Bacteria</taxon>
        <taxon>Pseudomonadati</taxon>
        <taxon>Planctomycetota</taxon>
        <taxon>Planctomycetia</taxon>
        <taxon>Planctomycetales</taxon>
        <taxon>Planctomycetaceae</taxon>
        <taxon>Planctomicrobium</taxon>
    </lineage>
</organism>
<proteinExistence type="predicted"/>
<dbReference type="GO" id="GO:0007165">
    <property type="term" value="P:signal transduction"/>
    <property type="evidence" value="ECO:0007669"/>
    <property type="project" value="InterPro"/>
</dbReference>
<dbReference type="InterPro" id="IPR039315">
    <property type="entry name" value="CheW"/>
</dbReference>
<dbReference type="GO" id="GO:0005829">
    <property type="term" value="C:cytosol"/>
    <property type="evidence" value="ECO:0007669"/>
    <property type="project" value="TreeGrafter"/>
</dbReference>
<accession>A0A1I3QKU4</accession>
<dbReference type="Pfam" id="PF01584">
    <property type="entry name" value="CheW"/>
    <property type="match status" value="1"/>
</dbReference>
<dbReference type="PANTHER" id="PTHR22617:SF23">
    <property type="entry name" value="CHEMOTAXIS PROTEIN CHEW"/>
    <property type="match status" value="1"/>
</dbReference>
<dbReference type="Gene3D" id="2.40.50.180">
    <property type="entry name" value="CheA-289, Domain 4"/>
    <property type="match status" value="1"/>
</dbReference>
<gene>
    <name evidence="2" type="ORF">SAMN05421753_118107</name>
</gene>
<protein>
    <submittedName>
        <fullName evidence="2">Chemotaxis signal transduction protein</fullName>
    </submittedName>
</protein>
<dbReference type="PROSITE" id="PS50851">
    <property type="entry name" value="CHEW"/>
    <property type="match status" value="1"/>
</dbReference>
<dbReference type="GO" id="GO:0006935">
    <property type="term" value="P:chemotaxis"/>
    <property type="evidence" value="ECO:0007669"/>
    <property type="project" value="InterPro"/>
</dbReference>
<dbReference type="Gene3D" id="2.30.30.40">
    <property type="entry name" value="SH3 Domains"/>
    <property type="match status" value="1"/>
</dbReference>
<feature type="domain" description="CheW-like" evidence="1">
    <location>
        <begin position="12"/>
        <end position="150"/>
    </location>
</feature>
<evidence type="ECO:0000313" key="2">
    <source>
        <dbReference type="EMBL" id="SFJ33796.1"/>
    </source>
</evidence>
<dbReference type="STRING" id="1576369.SAMN05421753_118107"/>
<sequence>MSPALLKPQNGAGTYLSVRIGSVLHAIPITAIAEILPALPIEPIVQCPPYVRGVVFVRGHLIPVLDGAARLQTPRVAATAEPNIVCLQVRNRLVGLEVDEALELVQFEAGTDFALSDLHATTQLVPAVVDYRGELLRVIDPEYLLSEQADAELLVH</sequence>
<dbReference type="RefSeq" id="WP_092054948.1">
    <property type="nucleotide sequence ID" value="NZ_FOQD01000018.1"/>
</dbReference>
<dbReference type="EMBL" id="FOQD01000018">
    <property type="protein sequence ID" value="SFJ33796.1"/>
    <property type="molecule type" value="Genomic_DNA"/>
</dbReference>
<keyword evidence="3" id="KW-1185">Reference proteome</keyword>
<dbReference type="AlphaFoldDB" id="A0A1I3QKU4"/>
<dbReference type="SMART" id="SM00260">
    <property type="entry name" value="CheW"/>
    <property type="match status" value="1"/>
</dbReference>
<dbReference type="PANTHER" id="PTHR22617">
    <property type="entry name" value="CHEMOTAXIS SENSOR HISTIDINE KINASE-RELATED"/>
    <property type="match status" value="1"/>
</dbReference>
<reference evidence="3" key="1">
    <citation type="submission" date="2016-10" db="EMBL/GenBank/DDBJ databases">
        <authorList>
            <person name="Varghese N."/>
            <person name="Submissions S."/>
        </authorList>
    </citation>
    <scope>NUCLEOTIDE SEQUENCE [LARGE SCALE GENOMIC DNA]</scope>
    <source>
        <strain evidence="3">DSM 26348</strain>
    </source>
</reference>
<dbReference type="Proteomes" id="UP000199518">
    <property type="component" value="Unassembled WGS sequence"/>
</dbReference>
<dbReference type="OrthoDB" id="9794382at2"/>
<name>A0A1I3QKU4_9PLAN</name>
<evidence type="ECO:0000313" key="3">
    <source>
        <dbReference type="Proteomes" id="UP000199518"/>
    </source>
</evidence>